<gene>
    <name evidence="8" type="ordered locus">HCH_03790</name>
</gene>
<feature type="signal peptide" evidence="6">
    <location>
        <begin position="1"/>
        <end position="20"/>
    </location>
</feature>
<comment type="similarity">
    <text evidence="2">Belongs to the bacterial solute-binding protein 8 family.</text>
</comment>
<dbReference type="HOGENOM" id="CLU_038034_4_0_6"/>
<proteinExistence type="inferred from homology"/>
<evidence type="ECO:0000313" key="8">
    <source>
        <dbReference type="EMBL" id="ABC30522.1"/>
    </source>
</evidence>
<keyword evidence="4" id="KW-0410">Iron transport</keyword>
<dbReference type="FunFam" id="3.40.50.1980:FF:000009">
    <property type="entry name" value="Iron-enterobactin transporter periplasmic binding protein"/>
    <property type="match status" value="1"/>
</dbReference>
<dbReference type="STRING" id="349521.HCH_03790"/>
<evidence type="ECO:0000256" key="2">
    <source>
        <dbReference type="ARBA" id="ARBA00008814"/>
    </source>
</evidence>
<feature type="chain" id="PRO_5004215511" evidence="6">
    <location>
        <begin position="21"/>
        <end position="354"/>
    </location>
</feature>
<dbReference type="PROSITE" id="PS51257">
    <property type="entry name" value="PROKAR_LIPOPROTEIN"/>
    <property type="match status" value="1"/>
</dbReference>
<dbReference type="PANTHER" id="PTHR30532">
    <property type="entry name" value="IRON III DICITRATE-BINDING PERIPLASMIC PROTEIN"/>
    <property type="match status" value="1"/>
</dbReference>
<dbReference type="PANTHER" id="PTHR30532:SF24">
    <property type="entry name" value="FERRIC ENTEROBACTIN-BINDING PERIPLASMIC PROTEIN FEPB"/>
    <property type="match status" value="1"/>
</dbReference>
<dbReference type="Pfam" id="PF01497">
    <property type="entry name" value="Peripla_BP_2"/>
    <property type="match status" value="1"/>
</dbReference>
<accession>Q2SFQ2</accession>
<dbReference type="InterPro" id="IPR051313">
    <property type="entry name" value="Bact_iron-sidero_bind"/>
</dbReference>
<dbReference type="AlphaFoldDB" id="Q2SFQ2"/>
<keyword evidence="4" id="KW-0408">Iron</keyword>
<keyword evidence="3" id="KW-0813">Transport</keyword>
<organism evidence="8 9">
    <name type="scientific">Hahella chejuensis (strain KCTC 2396)</name>
    <dbReference type="NCBI Taxonomy" id="349521"/>
    <lineage>
        <taxon>Bacteria</taxon>
        <taxon>Pseudomonadati</taxon>
        <taxon>Pseudomonadota</taxon>
        <taxon>Gammaproteobacteria</taxon>
        <taxon>Oceanospirillales</taxon>
        <taxon>Hahellaceae</taxon>
        <taxon>Hahella</taxon>
    </lineage>
</organism>
<dbReference type="OrthoDB" id="6160519at2"/>
<evidence type="ECO:0000256" key="4">
    <source>
        <dbReference type="ARBA" id="ARBA00022496"/>
    </source>
</evidence>
<keyword evidence="4" id="KW-0406">Ion transport</keyword>
<evidence type="ECO:0000259" key="7">
    <source>
        <dbReference type="PROSITE" id="PS50983"/>
    </source>
</evidence>
<dbReference type="PROSITE" id="PS50983">
    <property type="entry name" value="FE_B12_PBP"/>
    <property type="match status" value="1"/>
</dbReference>
<keyword evidence="5 6" id="KW-0732">Signal</keyword>
<dbReference type="KEGG" id="hch:HCH_03790"/>
<feature type="domain" description="Fe/B12 periplasmic-binding" evidence="7">
    <location>
        <begin position="66"/>
        <end position="340"/>
    </location>
</feature>
<evidence type="ECO:0000256" key="3">
    <source>
        <dbReference type="ARBA" id="ARBA00022448"/>
    </source>
</evidence>
<reference evidence="8 9" key="1">
    <citation type="journal article" date="2005" name="Nucleic Acids Res.">
        <title>Genomic blueprint of Hahella chejuensis, a marine microbe producing an algicidal agent.</title>
        <authorList>
            <person name="Jeong H."/>
            <person name="Yim J.H."/>
            <person name="Lee C."/>
            <person name="Choi S.-H."/>
            <person name="Park Y.K."/>
            <person name="Yoon S.H."/>
            <person name="Hur C.-G."/>
            <person name="Kang H.-Y."/>
            <person name="Kim D."/>
            <person name="Lee H.H."/>
            <person name="Park K.H."/>
            <person name="Park S.-H."/>
            <person name="Park H.-S."/>
            <person name="Lee H.K."/>
            <person name="Oh T.K."/>
            <person name="Kim J.F."/>
        </authorList>
    </citation>
    <scope>NUCLEOTIDE SEQUENCE [LARGE SCALE GENOMIC DNA]</scope>
    <source>
        <strain evidence="8 9">KCTC 2396</strain>
    </source>
</reference>
<dbReference type="GO" id="GO:0030288">
    <property type="term" value="C:outer membrane-bounded periplasmic space"/>
    <property type="evidence" value="ECO:0007669"/>
    <property type="project" value="TreeGrafter"/>
</dbReference>
<evidence type="ECO:0000256" key="5">
    <source>
        <dbReference type="ARBA" id="ARBA00022729"/>
    </source>
</evidence>
<dbReference type="Gene3D" id="3.40.50.1980">
    <property type="entry name" value="Nitrogenase molybdenum iron protein domain"/>
    <property type="match status" value="2"/>
</dbReference>
<evidence type="ECO:0000256" key="6">
    <source>
        <dbReference type="SAM" id="SignalP"/>
    </source>
</evidence>
<protein>
    <submittedName>
        <fullName evidence="8">ABC-type Fe2+-enterobactin transport system, periplasmic component</fullName>
    </submittedName>
</protein>
<keyword evidence="9" id="KW-1185">Reference proteome</keyword>
<name>Q2SFQ2_HAHCH</name>
<dbReference type="CDD" id="cd01146">
    <property type="entry name" value="FhuD"/>
    <property type="match status" value="1"/>
</dbReference>
<dbReference type="InterPro" id="IPR002491">
    <property type="entry name" value="ABC_transptr_periplasmic_BD"/>
</dbReference>
<sequence>MLRNRFLLLLISFCACLLIACSGDRDGPPDASAQSSPSLTIQNASTWPRTLVTSQGELTLEQAPQRIVSTSVTLTGVLLAIDAPVVASGASSANTEVADEQGFFRQWGDVARQRGVRPIYQGAPDAEAIIAEQPDLIVMARTGGDSALALYEQLSLFAPVLVLNYDDKSWQELASALGAATGREQQAQAVIEEFNAQVASVKTRLQLPPQPVSALVYYEDGSGANLWTPDSAQGQLLQALGFEIATPPSHVQGGTLQGERKDIVQLAGENLSDGLQGRTMLLFSADESSVRRINQDKFLAHTPAILSNRVYAVGLDTFRLDYYSASNLLQRLASLFPETPTAVADANSSFMNRP</sequence>
<evidence type="ECO:0000313" key="9">
    <source>
        <dbReference type="Proteomes" id="UP000000238"/>
    </source>
</evidence>
<dbReference type="SUPFAM" id="SSF53807">
    <property type="entry name" value="Helical backbone' metal receptor"/>
    <property type="match status" value="1"/>
</dbReference>
<dbReference type="EMBL" id="CP000155">
    <property type="protein sequence ID" value="ABC30522.1"/>
    <property type="molecule type" value="Genomic_DNA"/>
</dbReference>
<dbReference type="RefSeq" id="WP_011397589.1">
    <property type="nucleotide sequence ID" value="NC_007645.1"/>
</dbReference>
<dbReference type="Proteomes" id="UP000000238">
    <property type="component" value="Chromosome"/>
</dbReference>
<comment type="subcellular location">
    <subcellularLocation>
        <location evidence="1">Cell envelope</location>
    </subcellularLocation>
</comment>
<dbReference type="NCBIfam" id="NF008200">
    <property type="entry name" value="PRK10957.1"/>
    <property type="match status" value="1"/>
</dbReference>
<evidence type="ECO:0000256" key="1">
    <source>
        <dbReference type="ARBA" id="ARBA00004196"/>
    </source>
</evidence>
<dbReference type="eggNOG" id="COG4592">
    <property type="taxonomic scope" value="Bacteria"/>
</dbReference>
<dbReference type="GO" id="GO:1901678">
    <property type="term" value="P:iron coordination entity transport"/>
    <property type="evidence" value="ECO:0007669"/>
    <property type="project" value="UniProtKB-ARBA"/>
</dbReference>